<dbReference type="GO" id="GO:0005975">
    <property type="term" value="P:carbohydrate metabolic process"/>
    <property type="evidence" value="ECO:0007669"/>
    <property type="project" value="InterPro"/>
</dbReference>
<dbReference type="AlphaFoldDB" id="A0A1R2C5F3"/>
<feature type="region of interest" description="Disordered" evidence="2">
    <location>
        <begin position="11"/>
        <end position="44"/>
    </location>
</feature>
<evidence type="ECO:0000256" key="2">
    <source>
        <dbReference type="SAM" id="MobiDB-lite"/>
    </source>
</evidence>
<protein>
    <recommendedName>
        <fullName evidence="3">GH16 domain-containing protein</fullName>
    </recommendedName>
</protein>
<sequence length="370" mass="41997">MGCKNVCMSANNEKNSLNTNPDDGEIIPYEQNSNVEGQAENEEENPQLEIRIEFPNFIDSNAIQSVARGFLTRREIGPKVAKLQLDRKNDPANKYEHVEGNIDDFLSDELIRLEQNLSFFNIERAEHNISILERDPLKLENGNIYSGEWDKSGNIHGIGTMITREGCKIVGYFKDGQLNGKGRKIEADGCIFQGNFKDGILQGEGKVIRKDDALFEGTFKGGEVDGKGKEKWPDGVEYEGEYKNGLKHGKGKLKLNYGKYEGEFKNNKIHGKGCFIWENENIYNGDWKYNLMHGQGKFKWSDGRVYKGKWEKDTPNGEGTMKWPDGKIYSGGWSNGKYHGIGSLTFKNNKGEFQTKHGEWVDGVRTKWID</sequence>
<feature type="domain" description="GH16" evidence="3">
    <location>
        <begin position="85"/>
        <end position="370"/>
    </location>
</feature>
<feature type="compositionally biased region" description="Polar residues" evidence="2">
    <location>
        <begin position="11"/>
        <end position="21"/>
    </location>
</feature>
<organism evidence="4 5">
    <name type="scientific">Stentor coeruleus</name>
    <dbReference type="NCBI Taxonomy" id="5963"/>
    <lineage>
        <taxon>Eukaryota</taxon>
        <taxon>Sar</taxon>
        <taxon>Alveolata</taxon>
        <taxon>Ciliophora</taxon>
        <taxon>Postciliodesmatophora</taxon>
        <taxon>Heterotrichea</taxon>
        <taxon>Heterotrichida</taxon>
        <taxon>Stentoridae</taxon>
        <taxon>Stentor</taxon>
    </lineage>
</organism>
<gene>
    <name evidence="4" type="ORF">SteCoe_14663</name>
</gene>
<evidence type="ECO:0000259" key="3">
    <source>
        <dbReference type="PROSITE" id="PS51762"/>
    </source>
</evidence>
<dbReference type="InterPro" id="IPR000757">
    <property type="entry name" value="Beta-glucanase-like"/>
</dbReference>
<evidence type="ECO:0000256" key="1">
    <source>
        <dbReference type="ARBA" id="ARBA00022737"/>
    </source>
</evidence>
<keyword evidence="1" id="KW-0677">Repeat</keyword>
<dbReference type="OrthoDB" id="300500at2759"/>
<dbReference type="EMBL" id="MPUH01000275">
    <property type="protein sequence ID" value="OMJ84243.1"/>
    <property type="molecule type" value="Genomic_DNA"/>
</dbReference>
<dbReference type="PROSITE" id="PS51762">
    <property type="entry name" value="GH16_2"/>
    <property type="match status" value="1"/>
</dbReference>
<keyword evidence="5" id="KW-1185">Reference proteome</keyword>
<comment type="caution">
    <text evidence="4">The sequence shown here is derived from an EMBL/GenBank/DDBJ whole genome shotgun (WGS) entry which is preliminary data.</text>
</comment>
<dbReference type="InterPro" id="IPR003409">
    <property type="entry name" value="MORN"/>
</dbReference>
<evidence type="ECO:0000313" key="5">
    <source>
        <dbReference type="Proteomes" id="UP000187209"/>
    </source>
</evidence>
<dbReference type="GO" id="GO:0004553">
    <property type="term" value="F:hydrolase activity, hydrolyzing O-glycosyl compounds"/>
    <property type="evidence" value="ECO:0007669"/>
    <property type="project" value="InterPro"/>
</dbReference>
<reference evidence="4 5" key="1">
    <citation type="submission" date="2016-11" db="EMBL/GenBank/DDBJ databases">
        <title>The macronuclear genome of Stentor coeruleus: a giant cell with tiny introns.</title>
        <authorList>
            <person name="Slabodnick M."/>
            <person name="Ruby J.G."/>
            <person name="Reiff S.B."/>
            <person name="Swart E.C."/>
            <person name="Gosai S."/>
            <person name="Prabakaran S."/>
            <person name="Witkowska E."/>
            <person name="Larue G.E."/>
            <person name="Fisher S."/>
            <person name="Freeman R.M."/>
            <person name="Gunawardena J."/>
            <person name="Chu W."/>
            <person name="Stover N.A."/>
            <person name="Gregory B.D."/>
            <person name="Nowacki M."/>
            <person name="Derisi J."/>
            <person name="Roy S.W."/>
            <person name="Marshall W.F."/>
            <person name="Sood P."/>
        </authorList>
    </citation>
    <scope>NUCLEOTIDE SEQUENCE [LARGE SCALE GENOMIC DNA]</scope>
    <source>
        <strain evidence="4">WM001</strain>
    </source>
</reference>
<accession>A0A1R2C5F3</accession>
<dbReference type="Proteomes" id="UP000187209">
    <property type="component" value="Unassembled WGS sequence"/>
</dbReference>
<dbReference type="PANTHER" id="PTHR43215">
    <property type="entry name" value="RADIAL SPOKE HEAD 1 HOMOLOG"/>
    <property type="match status" value="1"/>
</dbReference>
<dbReference type="SUPFAM" id="SSF82185">
    <property type="entry name" value="Histone H3 K4-specific methyltransferase SET7/9 N-terminal domain"/>
    <property type="match status" value="2"/>
</dbReference>
<name>A0A1R2C5F3_9CILI</name>
<evidence type="ECO:0000313" key="4">
    <source>
        <dbReference type="EMBL" id="OMJ84243.1"/>
    </source>
</evidence>
<dbReference type="PANTHER" id="PTHR43215:SF14">
    <property type="entry name" value="RADIAL SPOKE HEAD 1 HOMOLOG"/>
    <property type="match status" value="1"/>
</dbReference>
<dbReference type="Gene3D" id="2.20.110.10">
    <property type="entry name" value="Histone H3 K4-specific methyltransferase SET7/9 N-terminal domain"/>
    <property type="match status" value="4"/>
</dbReference>
<proteinExistence type="predicted"/>
<dbReference type="SMART" id="SM00698">
    <property type="entry name" value="MORN"/>
    <property type="match status" value="8"/>
</dbReference>
<dbReference type="Pfam" id="PF02493">
    <property type="entry name" value="MORN"/>
    <property type="match status" value="9"/>
</dbReference>